<feature type="domain" description="HNH Cas9-type" evidence="14">
    <location>
        <begin position="1"/>
        <end position="114"/>
    </location>
</feature>
<keyword evidence="4" id="KW-0479">Metal-binding</keyword>
<gene>
    <name evidence="15" type="primary">cas9</name>
    <name evidence="15" type="ORF">CEE75_11795</name>
</gene>
<dbReference type="GO" id="GO:0016787">
    <property type="term" value="F:hydrolase activity"/>
    <property type="evidence" value="ECO:0007669"/>
    <property type="project" value="UniProtKB-KW"/>
</dbReference>
<evidence type="ECO:0000256" key="4">
    <source>
        <dbReference type="ARBA" id="ARBA00022723"/>
    </source>
</evidence>
<protein>
    <submittedName>
        <fullName evidence="15">Type II CRISPR RNA-guided endonuclease Cas9</fullName>
    </submittedName>
</protein>
<keyword evidence="7" id="KW-0460">Magnesium</keyword>
<dbReference type="GO" id="GO:0051607">
    <property type="term" value="P:defense response to virus"/>
    <property type="evidence" value="ECO:0007669"/>
    <property type="project" value="UniProtKB-KW"/>
</dbReference>
<dbReference type="Pfam" id="PF13395">
    <property type="entry name" value="HNH_4"/>
    <property type="match status" value="1"/>
</dbReference>
<proteinExistence type="inferred from homology"/>
<dbReference type="GO" id="GO:0004519">
    <property type="term" value="F:endonuclease activity"/>
    <property type="evidence" value="ECO:0007669"/>
    <property type="project" value="UniProtKB-UniRule"/>
</dbReference>
<keyword evidence="6 13" id="KW-0378">Hydrolase</keyword>
<name>A0A4R6CQG2_9LACO</name>
<dbReference type="InterPro" id="IPR033114">
    <property type="entry name" value="HNH_CAS9"/>
</dbReference>
<dbReference type="InterPro" id="IPR055228">
    <property type="entry name" value="Cas9_RuvC"/>
</dbReference>
<keyword evidence="8" id="KW-0694">RNA-binding</keyword>
<dbReference type="GO" id="GO:0046872">
    <property type="term" value="F:metal ion binding"/>
    <property type="evidence" value="ECO:0007669"/>
    <property type="project" value="UniProtKB-KW"/>
</dbReference>
<evidence type="ECO:0000256" key="5">
    <source>
        <dbReference type="ARBA" id="ARBA00022759"/>
    </source>
</evidence>
<comment type="similarity">
    <text evidence="2">Belongs to the CRISPR-associated protein Cas9 family. Subtype II-A subfamily.</text>
</comment>
<keyword evidence="3 13" id="KW-0540">Nuclease</keyword>
<keyword evidence="10 13" id="KW-0238">DNA-binding</keyword>
<keyword evidence="11" id="KW-0464">Manganese</keyword>
<comment type="cofactor">
    <cofactor evidence="1">
        <name>Mg(2+)</name>
        <dbReference type="ChEBI" id="CHEBI:18420"/>
    </cofactor>
</comment>
<dbReference type="NCBIfam" id="TIGR01865">
    <property type="entry name" value="cas_Csn1"/>
    <property type="match status" value="1"/>
</dbReference>
<evidence type="ECO:0000313" key="16">
    <source>
        <dbReference type="Proteomes" id="UP000295195"/>
    </source>
</evidence>
<evidence type="ECO:0000256" key="11">
    <source>
        <dbReference type="ARBA" id="ARBA00023211"/>
    </source>
</evidence>
<dbReference type="EMBL" id="NKLP01000244">
    <property type="protein sequence ID" value="TDN29069.1"/>
    <property type="molecule type" value="Genomic_DNA"/>
</dbReference>
<comment type="subunit">
    <text evidence="12">Monomer. Binds crRNA and tracrRNA.</text>
</comment>
<evidence type="ECO:0000313" key="15">
    <source>
        <dbReference type="EMBL" id="TDN29069.1"/>
    </source>
</evidence>
<dbReference type="PROSITE" id="PS51749">
    <property type="entry name" value="HNH_CAS9"/>
    <property type="match status" value="1"/>
</dbReference>
<evidence type="ECO:0000256" key="8">
    <source>
        <dbReference type="ARBA" id="ARBA00022884"/>
    </source>
</evidence>
<accession>A0A4R6CQG2</accession>
<sequence>MQLGRDAYTGKPINIDEVSQYYDIDHILPQSFIKDDSLNNRVLVAKPINNGKSDGVPLKLFGDNLATGLGITVKQMWNNWADKGLINKAKQNNLFLDPENINKHQASGFIRKQLVETSQIIKLATTILQAEYPKTKIIVVKASSNHYLRNEFDLYKSREVNDYHHAIDAYLTTICGNLLYQAYPKLRPFFVYGQFKKFSSDPKKRK</sequence>
<dbReference type="GO" id="GO:0003723">
    <property type="term" value="F:RNA binding"/>
    <property type="evidence" value="ECO:0007669"/>
    <property type="project" value="UniProtKB-UniRule"/>
</dbReference>
<evidence type="ECO:0000256" key="12">
    <source>
        <dbReference type="ARBA" id="ARBA00046380"/>
    </source>
</evidence>
<reference evidence="15 16" key="1">
    <citation type="submission" date="2017-06" db="EMBL/GenBank/DDBJ databases">
        <authorList>
            <person name="Swanenburg J."/>
            <person name="Kort R."/>
        </authorList>
    </citation>
    <scope>NUCLEOTIDE SEQUENCE [LARGE SCALE GENOMIC DNA]</scope>
    <source>
        <strain evidence="15 16">RL05</strain>
    </source>
</reference>
<dbReference type="Proteomes" id="UP000295195">
    <property type="component" value="Unassembled WGS sequence"/>
</dbReference>
<dbReference type="GO" id="GO:0003677">
    <property type="term" value="F:DNA binding"/>
    <property type="evidence" value="ECO:0007669"/>
    <property type="project" value="UniProtKB-UniRule"/>
</dbReference>
<evidence type="ECO:0000256" key="10">
    <source>
        <dbReference type="ARBA" id="ARBA00023125"/>
    </source>
</evidence>
<keyword evidence="5 13" id="KW-0255">Endonuclease</keyword>
<evidence type="ECO:0000259" key="14">
    <source>
        <dbReference type="PROSITE" id="PS51749"/>
    </source>
</evidence>
<evidence type="ECO:0000256" key="3">
    <source>
        <dbReference type="ARBA" id="ARBA00022722"/>
    </source>
</evidence>
<organism evidence="15 16">
    <name type="scientific">Lactobacillus crispatus</name>
    <dbReference type="NCBI Taxonomy" id="47770"/>
    <lineage>
        <taxon>Bacteria</taxon>
        <taxon>Bacillati</taxon>
        <taxon>Bacillota</taxon>
        <taxon>Bacilli</taxon>
        <taxon>Lactobacillales</taxon>
        <taxon>Lactobacillaceae</taxon>
        <taxon>Lactobacillus</taxon>
    </lineage>
</organism>
<evidence type="ECO:0000256" key="7">
    <source>
        <dbReference type="ARBA" id="ARBA00022842"/>
    </source>
</evidence>
<dbReference type="InterPro" id="IPR028629">
    <property type="entry name" value="Cas9"/>
</dbReference>
<dbReference type="AlphaFoldDB" id="A0A4R6CQG2"/>
<dbReference type="RefSeq" id="WP_005728739.1">
    <property type="nucleotide sequence ID" value="NZ_CAZZQD010000001.1"/>
</dbReference>
<keyword evidence="9" id="KW-0051">Antiviral defense</keyword>
<evidence type="ECO:0000256" key="6">
    <source>
        <dbReference type="ARBA" id="ARBA00022801"/>
    </source>
</evidence>
<evidence type="ECO:0000256" key="1">
    <source>
        <dbReference type="ARBA" id="ARBA00001946"/>
    </source>
</evidence>
<evidence type="ECO:0000256" key="13">
    <source>
        <dbReference type="PROSITE-ProRule" id="PRU01085"/>
    </source>
</evidence>
<dbReference type="Pfam" id="PF22702">
    <property type="entry name" value="Cas9_RuvC"/>
    <property type="match status" value="1"/>
</dbReference>
<evidence type="ECO:0000256" key="2">
    <source>
        <dbReference type="ARBA" id="ARBA00005244"/>
    </source>
</evidence>
<evidence type="ECO:0000256" key="9">
    <source>
        <dbReference type="ARBA" id="ARBA00023118"/>
    </source>
</evidence>
<dbReference type="InterPro" id="IPR003615">
    <property type="entry name" value="HNH_nuc"/>
</dbReference>
<comment type="caution">
    <text evidence="15">The sequence shown here is derived from an EMBL/GenBank/DDBJ whole genome shotgun (WGS) entry which is preliminary data.</text>
</comment>